<dbReference type="InterPro" id="IPR010835">
    <property type="entry name" value="DUF1439"/>
</dbReference>
<evidence type="ECO:0000313" key="2">
    <source>
        <dbReference type="Proteomes" id="UP000278542"/>
    </source>
</evidence>
<dbReference type="RefSeq" id="WP_170143391.1">
    <property type="nucleotide sequence ID" value="NZ_RBWY01000004.1"/>
</dbReference>
<dbReference type="EMBL" id="RBWY01000004">
    <property type="protein sequence ID" value="RKS84784.1"/>
    <property type="molecule type" value="Genomic_DNA"/>
</dbReference>
<dbReference type="Pfam" id="PF07273">
    <property type="entry name" value="DUF1439"/>
    <property type="match status" value="1"/>
</dbReference>
<gene>
    <name evidence="1" type="ORF">DES39_2000</name>
</gene>
<accession>A0A495RC61</accession>
<dbReference type="AlphaFoldDB" id="A0A495RC61"/>
<comment type="caution">
    <text evidence="1">The sequence shown here is derived from an EMBL/GenBank/DDBJ whole genome shotgun (WGS) entry which is preliminary data.</text>
</comment>
<organism evidence="1 2">
    <name type="scientific">Orbus hercynius</name>
    <dbReference type="NCBI Taxonomy" id="593135"/>
    <lineage>
        <taxon>Bacteria</taxon>
        <taxon>Pseudomonadati</taxon>
        <taxon>Pseudomonadota</taxon>
        <taxon>Gammaproteobacteria</taxon>
        <taxon>Orbales</taxon>
        <taxon>Orbaceae</taxon>
        <taxon>Orbus</taxon>
    </lineage>
</organism>
<protein>
    <submittedName>
        <fullName evidence="1">Uncharacterized protein DUF1439</fullName>
    </submittedName>
</protein>
<dbReference type="PROSITE" id="PS51257">
    <property type="entry name" value="PROKAR_LIPOPROTEIN"/>
    <property type="match status" value="1"/>
</dbReference>
<name>A0A495RC61_9GAMM</name>
<sequence>MLSKKILWICPLLVLMTLISGCQKMTQYSLSQQVINSALQKQLSQYNQSIDASDLLKIDLAFNDMSVDIGQTEPNKIVANGNAMASVQTPLGKQNVAIKLRLKALPELNKQQEAIYLKQVEIADYQINSALGSLSSGTLLPYLNQALQLYFEHNPIYQLDKRNTMEYLIFSSASKVNIEQGKLVFSW</sequence>
<evidence type="ECO:0000313" key="1">
    <source>
        <dbReference type="EMBL" id="RKS84784.1"/>
    </source>
</evidence>
<reference evidence="1 2" key="1">
    <citation type="submission" date="2018-10" db="EMBL/GenBank/DDBJ databases">
        <title>Genomic Encyclopedia of Type Strains, Phase IV (KMG-IV): sequencing the most valuable type-strain genomes for metagenomic binning, comparative biology and taxonomic classification.</title>
        <authorList>
            <person name="Goeker M."/>
        </authorList>
    </citation>
    <scope>NUCLEOTIDE SEQUENCE [LARGE SCALE GENOMIC DNA]</scope>
    <source>
        <strain evidence="1 2">DSM 22228</strain>
    </source>
</reference>
<keyword evidence="2" id="KW-1185">Reference proteome</keyword>
<proteinExistence type="predicted"/>
<dbReference type="Gene3D" id="3.15.10.40">
    <property type="entry name" value="Uncharacterised protein PF07273, DUF1439"/>
    <property type="match status" value="1"/>
</dbReference>
<dbReference type="Proteomes" id="UP000278542">
    <property type="component" value="Unassembled WGS sequence"/>
</dbReference>